<dbReference type="NCBIfam" id="NF004014">
    <property type="entry name" value="PRK05477.1-4"/>
    <property type="match status" value="1"/>
</dbReference>
<dbReference type="RefSeq" id="WP_108674134.1">
    <property type="nucleotide sequence ID" value="NZ_CP025628.1"/>
</dbReference>
<keyword evidence="4 11" id="KW-0436">Ligase</keyword>
<evidence type="ECO:0000256" key="3">
    <source>
        <dbReference type="ARBA" id="ARBA00016923"/>
    </source>
</evidence>
<sequence length="488" mass="55570">MKWEIVIGLETHIRLLTNSKLFSDSSNHMGSIPNKNINAVDVALPGTLPILNEKAVEYAIIFGLATNSKISNKTMFARKNYFYPDLPKGYQISQLDMPITSGGKIFYKNNEIEKNINITRAHLEEDAGKSIHGELMLSNGNPSTGIDLNRAGSTLLEIVTEPELRSVEDTVAYAKTLHHLVKWLGICDGNMQDGSFRCDINISVRKYGDQKLGTRTEIKNLNSFKFMEQAIKFECNRQINILENGGIITQETRLYDPIKNITVCMRNKENSHGYRYFNDPDILPLNISDDFIKKIKNKIPELPQICCKRFQNICEISLTDAKKLTANREIANYFDKTINLLNSKSLYKIAANLILGDITYFSNKESKDVFFSKISHINLANIVKRIGDNTISYKIAKEIIEGIWNNKFIGEIDEIIFTNGLKQIDDMIEFEKIIDDIIQNNDDIVKEFLSGKEKALNSLVGKIMKITKGKINPQKVLSFIKEKIYKKY</sequence>
<dbReference type="Proteomes" id="UP000266796">
    <property type="component" value="Chromosome"/>
</dbReference>
<dbReference type="HAMAP" id="MF_00121">
    <property type="entry name" value="GatB"/>
    <property type="match status" value="1"/>
</dbReference>
<dbReference type="FunFam" id="1.10.10.410:FF:000001">
    <property type="entry name" value="Aspartyl/glutamyl-tRNA(Asn/Gln) amidotransferase subunit B"/>
    <property type="match status" value="1"/>
</dbReference>
<dbReference type="InterPro" id="IPR023168">
    <property type="entry name" value="GatB_Yqey_C_2"/>
</dbReference>
<dbReference type="GO" id="GO:0050567">
    <property type="term" value="F:glutaminyl-tRNA synthase (glutamine-hydrolyzing) activity"/>
    <property type="evidence" value="ECO:0007669"/>
    <property type="project" value="UniProtKB-UniRule"/>
</dbReference>
<evidence type="ECO:0000313" key="13">
    <source>
        <dbReference type="EMBL" id="AWD32740.1"/>
    </source>
</evidence>
<comment type="catalytic activity">
    <reaction evidence="10 11">
        <text>L-glutamyl-tRNA(Gln) + L-glutamine + ATP + H2O = L-glutaminyl-tRNA(Gln) + L-glutamate + ADP + phosphate + H(+)</text>
        <dbReference type="Rhea" id="RHEA:17521"/>
        <dbReference type="Rhea" id="RHEA-COMP:9681"/>
        <dbReference type="Rhea" id="RHEA-COMP:9684"/>
        <dbReference type="ChEBI" id="CHEBI:15377"/>
        <dbReference type="ChEBI" id="CHEBI:15378"/>
        <dbReference type="ChEBI" id="CHEBI:29985"/>
        <dbReference type="ChEBI" id="CHEBI:30616"/>
        <dbReference type="ChEBI" id="CHEBI:43474"/>
        <dbReference type="ChEBI" id="CHEBI:58359"/>
        <dbReference type="ChEBI" id="CHEBI:78520"/>
        <dbReference type="ChEBI" id="CHEBI:78521"/>
        <dbReference type="ChEBI" id="CHEBI:456216"/>
    </reaction>
</comment>
<dbReference type="GO" id="GO:0016740">
    <property type="term" value="F:transferase activity"/>
    <property type="evidence" value="ECO:0007669"/>
    <property type="project" value="UniProtKB-KW"/>
</dbReference>
<evidence type="ECO:0000256" key="11">
    <source>
        <dbReference type="HAMAP-Rule" id="MF_00121"/>
    </source>
</evidence>
<dbReference type="Gene3D" id="1.10.10.410">
    <property type="match status" value="1"/>
</dbReference>
<evidence type="ECO:0000256" key="2">
    <source>
        <dbReference type="ARBA" id="ARBA00011123"/>
    </source>
</evidence>
<keyword evidence="6 11" id="KW-0067">ATP-binding</keyword>
<dbReference type="SMART" id="SM00845">
    <property type="entry name" value="GatB_Yqey"/>
    <property type="match status" value="1"/>
</dbReference>
<proteinExistence type="inferred from homology"/>
<keyword evidence="5 11" id="KW-0547">Nucleotide-binding</keyword>
<dbReference type="InterPro" id="IPR006075">
    <property type="entry name" value="Asn/Gln-tRNA_Trfase_suB/E_cat"/>
</dbReference>
<dbReference type="KEGG" id="kso:CKSOR_00639"/>
<keyword evidence="7 11" id="KW-0648">Protein biosynthesis</keyword>
<dbReference type="AlphaFoldDB" id="A0A3S7JAP8"/>
<evidence type="ECO:0000256" key="7">
    <source>
        <dbReference type="ARBA" id="ARBA00022917"/>
    </source>
</evidence>
<dbReference type="EC" id="6.3.5.-" evidence="11"/>
<gene>
    <name evidence="11 13" type="primary">gatB</name>
    <name evidence="13" type="ORF">CKSOR_00639</name>
</gene>
<dbReference type="EMBL" id="CP025628">
    <property type="protein sequence ID" value="AWD32740.1"/>
    <property type="molecule type" value="Genomic_DNA"/>
</dbReference>
<feature type="domain" description="Asn/Gln amidotransferase" evidence="12">
    <location>
        <begin position="332"/>
        <end position="484"/>
    </location>
</feature>
<evidence type="ECO:0000256" key="4">
    <source>
        <dbReference type="ARBA" id="ARBA00022598"/>
    </source>
</evidence>
<organism evidence="13 14">
    <name type="scientific">Candidatus Kinetoplastidibacterium kentomonadis</name>
    <dbReference type="NCBI Taxonomy" id="1576550"/>
    <lineage>
        <taxon>Bacteria</taxon>
        <taxon>Pseudomonadati</taxon>
        <taxon>Pseudomonadota</taxon>
        <taxon>Betaproteobacteria</taxon>
        <taxon>Candidatus Kinetoplastidibacterium</taxon>
    </lineage>
</organism>
<reference evidence="13 14" key="1">
    <citation type="journal article" date="2018" name="Parasitology">
        <title>The reduced genome of Candidatus Kinetoplastibacterium sorsogonicusi, the endosymbiont of Kentomonas sorsogonicus (Trypanosomatidae): loss of the haem-synthesis pathway.</title>
        <authorList>
            <person name="Silva F.M."/>
            <person name="Kostygov A.Y."/>
            <person name="Spodareva V.V."/>
            <person name="Butenko A."/>
            <person name="Tossou R."/>
            <person name="Lukes J."/>
            <person name="Yurchenko V."/>
            <person name="Alves J.M.P."/>
        </authorList>
    </citation>
    <scope>NUCLEOTIDE SEQUENCE [LARGE SCALE GENOMIC DNA]</scope>
    <source>
        <strain evidence="13 14">MF-08</strain>
    </source>
</reference>
<comment type="similarity">
    <text evidence="1 11">Belongs to the GatB/GatE family. GatB subfamily.</text>
</comment>
<dbReference type="InterPro" id="IPR017959">
    <property type="entry name" value="Asn/Gln-tRNA_amidoTrfase_suB/E"/>
</dbReference>
<dbReference type="GO" id="GO:0050566">
    <property type="term" value="F:asparaginyl-tRNA synthase (glutamine-hydrolyzing) activity"/>
    <property type="evidence" value="ECO:0007669"/>
    <property type="project" value="RHEA"/>
</dbReference>
<evidence type="ECO:0000256" key="10">
    <source>
        <dbReference type="ARBA" id="ARBA00047913"/>
    </source>
</evidence>
<dbReference type="GO" id="GO:0006412">
    <property type="term" value="P:translation"/>
    <property type="evidence" value="ECO:0007669"/>
    <property type="project" value="UniProtKB-UniRule"/>
</dbReference>
<protein>
    <recommendedName>
        <fullName evidence="3 11">Aspartyl/glutamyl-tRNA(Asn/Gln) amidotransferase subunit B</fullName>
        <shortName evidence="11">Asp/Glu-ADT subunit B</shortName>
        <ecNumber evidence="11">6.3.5.-</ecNumber>
    </recommendedName>
</protein>
<dbReference type="SUPFAM" id="SSF55931">
    <property type="entry name" value="Glutamine synthetase/guanido kinase"/>
    <property type="match status" value="1"/>
</dbReference>
<dbReference type="InterPro" id="IPR003789">
    <property type="entry name" value="Asn/Gln_tRNA_amidoTrase-B-like"/>
</dbReference>
<accession>A0A3S7JAP8</accession>
<keyword evidence="14" id="KW-1185">Reference proteome</keyword>
<dbReference type="InterPro" id="IPR004413">
    <property type="entry name" value="GatB"/>
</dbReference>
<comment type="function">
    <text evidence="8 11">Allows the formation of correctly charged Asn-tRNA(Asn) or Gln-tRNA(Gln) through the transamidation of misacylated Asp-tRNA(Asn) or Glu-tRNA(Gln) in organisms which lack either or both of asparaginyl-tRNA or glutaminyl-tRNA synthetases. The reaction takes place in the presence of glutamine and ATP through an activated phospho-Asp-tRNA(Asn) or phospho-Glu-tRNA(Gln).</text>
</comment>
<evidence type="ECO:0000256" key="5">
    <source>
        <dbReference type="ARBA" id="ARBA00022741"/>
    </source>
</evidence>
<evidence type="ECO:0000259" key="12">
    <source>
        <dbReference type="SMART" id="SM00845"/>
    </source>
</evidence>
<dbReference type="PANTHER" id="PTHR11659">
    <property type="entry name" value="GLUTAMYL-TRNA GLN AMIDOTRANSFERASE SUBUNIT B MITOCHONDRIAL AND PROKARYOTIC PET112-RELATED"/>
    <property type="match status" value="1"/>
</dbReference>
<dbReference type="Pfam" id="PF02934">
    <property type="entry name" value="GatB_N"/>
    <property type="match status" value="1"/>
</dbReference>
<keyword evidence="13" id="KW-0808">Transferase</keyword>
<evidence type="ECO:0000256" key="1">
    <source>
        <dbReference type="ARBA" id="ARBA00005306"/>
    </source>
</evidence>
<comment type="catalytic activity">
    <reaction evidence="9 11">
        <text>L-aspartyl-tRNA(Asn) + L-glutamine + ATP + H2O = L-asparaginyl-tRNA(Asn) + L-glutamate + ADP + phosphate + 2 H(+)</text>
        <dbReference type="Rhea" id="RHEA:14513"/>
        <dbReference type="Rhea" id="RHEA-COMP:9674"/>
        <dbReference type="Rhea" id="RHEA-COMP:9677"/>
        <dbReference type="ChEBI" id="CHEBI:15377"/>
        <dbReference type="ChEBI" id="CHEBI:15378"/>
        <dbReference type="ChEBI" id="CHEBI:29985"/>
        <dbReference type="ChEBI" id="CHEBI:30616"/>
        <dbReference type="ChEBI" id="CHEBI:43474"/>
        <dbReference type="ChEBI" id="CHEBI:58359"/>
        <dbReference type="ChEBI" id="CHEBI:78515"/>
        <dbReference type="ChEBI" id="CHEBI:78516"/>
        <dbReference type="ChEBI" id="CHEBI:456216"/>
    </reaction>
</comment>
<dbReference type="NCBIfam" id="TIGR00133">
    <property type="entry name" value="gatB"/>
    <property type="match status" value="1"/>
</dbReference>
<dbReference type="InterPro" id="IPR018027">
    <property type="entry name" value="Asn/Gln_amidotransferase"/>
</dbReference>
<evidence type="ECO:0000313" key="14">
    <source>
        <dbReference type="Proteomes" id="UP000266796"/>
    </source>
</evidence>
<evidence type="ECO:0000256" key="6">
    <source>
        <dbReference type="ARBA" id="ARBA00022840"/>
    </source>
</evidence>
<comment type="subunit">
    <text evidence="2 11">Heterotrimer of A, B and C subunits.</text>
</comment>
<dbReference type="OrthoDB" id="9804078at2"/>
<dbReference type="Pfam" id="PF02637">
    <property type="entry name" value="GatB_Yqey"/>
    <property type="match status" value="1"/>
</dbReference>
<name>A0A3S7JAP8_9PROT</name>
<dbReference type="GO" id="GO:0070681">
    <property type="term" value="P:glutaminyl-tRNAGln biosynthesis via transamidation"/>
    <property type="evidence" value="ECO:0007669"/>
    <property type="project" value="TreeGrafter"/>
</dbReference>
<dbReference type="PANTHER" id="PTHR11659:SF0">
    <property type="entry name" value="GLUTAMYL-TRNA(GLN) AMIDOTRANSFERASE SUBUNIT B, MITOCHONDRIAL"/>
    <property type="match status" value="1"/>
</dbReference>
<evidence type="ECO:0000256" key="9">
    <source>
        <dbReference type="ARBA" id="ARBA00047380"/>
    </source>
</evidence>
<dbReference type="InterPro" id="IPR014746">
    <property type="entry name" value="Gln_synth/guanido_kin_cat_dom"/>
</dbReference>
<dbReference type="SUPFAM" id="SSF89095">
    <property type="entry name" value="GatB/YqeY motif"/>
    <property type="match status" value="1"/>
</dbReference>
<evidence type="ECO:0000256" key="8">
    <source>
        <dbReference type="ARBA" id="ARBA00024799"/>
    </source>
</evidence>
<dbReference type="NCBIfam" id="NF004012">
    <property type="entry name" value="PRK05477.1-2"/>
    <property type="match status" value="1"/>
</dbReference>
<dbReference type="GO" id="GO:0005524">
    <property type="term" value="F:ATP binding"/>
    <property type="evidence" value="ECO:0007669"/>
    <property type="project" value="UniProtKB-KW"/>
</dbReference>